<keyword evidence="1" id="KW-0963">Cytoplasm</keyword>
<dbReference type="Gene3D" id="3.50.14.10">
    <property type="entry name" value="Replication terminator Tus, domain 1 superfamily/Replication terminator Tus"/>
    <property type="match status" value="1"/>
</dbReference>
<dbReference type="RefSeq" id="WP_025767583.1">
    <property type="nucleotide sequence ID" value="NZ_CP017893.1"/>
</dbReference>
<keyword evidence="4" id="KW-0614">Plasmid</keyword>
<dbReference type="GO" id="GO:0003677">
    <property type="term" value="F:DNA binding"/>
    <property type="evidence" value="ECO:0007669"/>
    <property type="project" value="UniProtKB-KW"/>
</dbReference>
<accession>A0A1W6UG10</accession>
<reference evidence="4" key="1">
    <citation type="submission" date="2016-10" db="EMBL/GenBank/DDBJ databases">
        <title>The High Quality Genome of Vibrio alginolyticus K01M1.</title>
        <authorList>
            <person name="Wendling C."/>
            <person name="Chibani C.M."/>
            <person name="Hertel R."/>
            <person name="Sproer C."/>
            <person name="Bunk B."/>
            <person name="Overmann J."/>
            <person name="Roth O."/>
            <person name="Liesegang H."/>
        </authorList>
    </citation>
    <scope>NUCLEOTIDE SEQUENCE</scope>
    <source>
        <strain evidence="4">K05K4</strain>
        <plasmid evidence="4">pL289</plasmid>
    </source>
</reference>
<proteinExistence type="predicted"/>
<evidence type="ECO:0000256" key="3">
    <source>
        <dbReference type="ARBA" id="ARBA00023125"/>
    </source>
</evidence>
<sequence length="303" mass="35202">MEHIDQLKSHLIDINANVHTLCRMIHKSPLSANLALVNHIERDEKEAGAKKIDFYEVQHIDERDKDTLIDKIRLALLPKLRDEFQHTATRLIGVVSIDCSIETENEIIQIIEKINQSKADIGVILKHHYEKMHERMKFLQSPGTPLYGVIMDTVHRKISFSNTNEDLYIKSVTFNWSEKSYKSFEIKNLSQFQGHLIWYGKTETESLEIWNTINVCSNEKLVTFLPQRVHPVANISYANIQTNKVIRRYPKKAHTPIFTFARLGTNSNRLENYVVKRGMKTSDDNFKPALPEYALYTYKKSSS</sequence>
<geneLocation type="plasmid" evidence="4">
    <name>pL289</name>
</geneLocation>
<dbReference type="SUPFAM" id="SSF56596">
    <property type="entry name" value="Replication terminator protein (Tus)"/>
    <property type="match status" value="1"/>
</dbReference>
<gene>
    <name evidence="4" type="ORF">K05K4_52280</name>
</gene>
<protein>
    <recommendedName>
        <fullName evidence="5">DNA replication terminus site-binding protein</fullName>
    </recommendedName>
</protein>
<dbReference type="InterPro" id="IPR036384">
    <property type="entry name" value="Tus_sf"/>
</dbReference>
<dbReference type="EMBL" id="CP017904">
    <property type="protein sequence ID" value="ARP21930.1"/>
    <property type="molecule type" value="Genomic_DNA"/>
</dbReference>
<dbReference type="InterPro" id="IPR036381">
    <property type="entry name" value="Tus_dom1"/>
</dbReference>
<dbReference type="InterPro" id="IPR008865">
    <property type="entry name" value="DNA_replication_term_site-bd"/>
</dbReference>
<keyword evidence="3" id="KW-0238">DNA-binding</keyword>
<evidence type="ECO:0000256" key="2">
    <source>
        <dbReference type="ARBA" id="ARBA00022705"/>
    </source>
</evidence>
<evidence type="ECO:0008006" key="5">
    <source>
        <dbReference type="Google" id="ProtNLM"/>
    </source>
</evidence>
<evidence type="ECO:0000313" key="4">
    <source>
        <dbReference type="EMBL" id="ARP21930.1"/>
    </source>
</evidence>
<keyword evidence="2" id="KW-0235">DNA replication</keyword>
<name>A0A1W6UG10_VIBAL</name>
<dbReference type="Pfam" id="PF05472">
    <property type="entry name" value="Ter"/>
    <property type="match status" value="1"/>
</dbReference>
<organism evidence="4">
    <name type="scientific">Vibrio alginolyticus</name>
    <dbReference type="NCBI Taxonomy" id="663"/>
    <lineage>
        <taxon>Bacteria</taxon>
        <taxon>Pseudomonadati</taxon>
        <taxon>Pseudomonadota</taxon>
        <taxon>Gammaproteobacteria</taxon>
        <taxon>Vibrionales</taxon>
        <taxon>Vibrionaceae</taxon>
        <taxon>Vibrio</taxon>
    </lineage>
</organism>
<dbReference type="GO" id="GO:0005737">
    <property type="term" value="C:cytoplasm"/>
    <property type="evidence" value="ECO:0007669"/>
    <property type="project" value="InterPro"/>
</dbReference>
<evidence type="ECO:0000256" key="1">
    <source>
        <dbReference type="ARBA" id="ARBA00022490"/>
    </source>
</evidence>
<dbReference type="GO" id="GO:0006274">
    <property type="term" value="P:DNA replication termination"/>
    <property type="evidence" value="ECO:0007669"/>
    <property type="project" value="InterPro"/>
</dbReference>
<dbReference type="AlphaFoldDB" id="A0A1W6UG10"/>